<dbReference type="InterPro" id="IPR021317">
    <property type="entry name" value="DUF2917"/>
</dbReference>
<dbReference type="AlphaFoldDB" id="A0A076PJQ3"/>
<evidence type="ECO:0000313" key="3">
    <source>
        <dbReference type="Proteomes" id="UP000028782"/>
    </source>
</evidence>
<reference evidence="2 3" key="1">
    <citation type="journal article" date="2014" name="Genome Announc.">
        <title>Complete Genome Sequence of Polychlorinated Biphenyl Degrader Comamonas testosteroni TK102 (NBRC 109938).</title>
        <authorList>
            <person name="Fukuda K."/>
            <person name="Hosoyama A."/>
            <person name="Tsuchikane K."/>
            <person name="Ohji S."/>
            <person name="Yamazoe A."/>
            <person name="Fujita N."/>
            <person name="Shintani M."/>
            <person name="Kimbara K."/>
        </authorList>
    </citation>
    <scope>NUCLEOTIDE SEQUENCE [LARGE SCALE GENOMIC DNA]</scope>
    <source>
        <strain evidence="2">TK102</strain>
    </source>
</reference>
<dbReference type="RefSeq" id="WP_158407663.1">
    <property type="nucleotide sequence ID" value="NZ_CP006704.1"/>
</dbReference>
<dbReference type="HOGENOM" id="CLU_2192533_0_0_4"/>
<gene>
    <name evidence="2" type="ORF">O987_03860</name>
</gene>
<evidence type="ECO:0000256" key="1">
    <source>
        <dbReference type="SAM" id="MobiDB-lite"/>
    </source>
</evidence>
<proteinExistence type="predicted"/>
<dbReference type="KEGG" id="ctes:O987_03860"/>
<protein>
    <recommendedName>
        <fullName evidence="4">DUF2917 domain-containing protein</fullName>
    </recommendedName>
</protein>
<sequence length="108" mass="11250">MNSALATSSWKTLSLQAAASVQTMHLGAGLSLCLQAQSGIVWLTCEGQPRDYFLQAGELLRFDGPARLYLGTQGSQDATLRWSRARVRTSSSPAAGAAPTVPANAAAA</sequence>
<name>A0A076PJQ3_COMTE</name>
<evidence type="ECO:0008006" key="4">
    <source>
        <dbReference type="Google" id="ProtNLM"/>
    </source>
</evidence>
<dbReference type="Proteomes" id="UP000028782">
    <property type="component" value="Chromosome"/>
</dbReference>
<evidence type="ECO:0000313" key="2">
    <source>
        <dbReference type="EMBL" id="AIJ44941.1"/>
    </source>
</evidence>
<accession>A0A076PJQ3</accession>
<feature type="compositionally biased region" description="Low complexity" evidence="1">
    <location>
        <begin position="90"/>
        <end position="108"/>
    </location>
</feature>
<dbReference type="EMBL" id="CP006704">
    <property type="protein sequence ID" value="AIJ44941.1"/>
    <property type="molecule type" value="Genomic_DNA"/>
</dbReference>
<dbReference type="Pfam" id="PF11142">
    <property type="entry name" value="DUF2917"/>
    <property type="match status" value="1"/>
</dbReference>
<organism evidence="2 3">
    <name type="scientific">Comamonas testosteroni TK102</name>
    <dbReference type="NCBI Taxonomy" id="1392005"/>
    <lineage>
        <taxon>Bacteria</taxon>
        <taxon>Pseudomonadati</taxon>
        <taxon>Pseudomonadota</taxon>
        <taxon>Betaproteobacteria</taxon>
        <taxon>Burkholderiales</taxon>
        <taxon>Comamonadaceae</taxon>
        <taxon>Comamonas</taxon>
    </lineage>
</organism>
<feature type="region of interest" description="Disordered" evidence="1">
    <location>
        <begin position="89"/>
        <end position="108"/>
    </location>
</feature>